<proteinExistence type="predicted"/>
<dbReference type="InterPro" id="IPR024923">
    <property type="entry name" value="PG_synth_SpoVB"/>
</dbReference>
<sequence>MIAKILSAVYRIPLQNLVGNTGFYVYQQIYPIYGIGMTFALSGFPVFISKLIAEAQDDVRQKQLAYQSMIVLAVFSVILFVITFLTAPFLATGMGDPGLAPIIKVVSFMFLFMPIIATGRGYYQGIYKMGPTATSQVVEQLVRVLVIIAVAYIAAKHHWNVYRMGKWAMASADFAAVAAMAFFVQFAVKLMRTVKLSFSWEQFKHLSRRFLTEGGLICLFAAMLILLQLVDSFTIKNNLVLSGIPDEAAKSIKGVYDRAQPLVQVGLVIATSFATTMLPSLTESIRARDSRMFYRTASSLIRVSLAVSMTASIGMIVLMPQINLLLFGSVEGTSALMLYNLCIIFAALIFVNNSILQSSGSITMTFWALSAGMVFKLIFNGVAVRHWGINGASIVTVLSLLIIWLVMMQAMPERLRFDALFNHQFLTKLVLGNVIMAGVVYGVAQVLGNASRANAGLTALVGAIIGAAVFVVYAIFGKLFTIREWLLVPYGKRILKKIQEMKK</sequence>
<feature type="transmembrane region" description="Helical" evidence="6">
    <location>
        <begin position="453"/>
        <end position="476"/>
    </location>
</feature>
<keyword evidence="8" id="KW-1185">Reference proteome</keyword>
<dbReference type="EMBL" id="JQCQ01000030">
    <property type="protein sequence ID" value="KRO23375.1"/>
    <property type="molecule type" value="Genomic_DNA"/>
</dbReference>
<dbReference type="AlphaFoldDB" id="A0A0R2NBU7"/>
<feature type="transmembrane region" description="Helical" evidence="6">
    <location>
        <begin position="99"/>
        <end position="117"/>
    </location>
</feature>
<evidence type="ECO:0000256" key="1">
    <source>
        <dbReference type="ARBA" id="ARBA00004651"/>
    </source>
</evidence>
<dbReference type="Proteomes" id="UP000051249">
    <property type="component" value="Unassembled WGS sequence"/>
</dbReference>
<keyword evidence="5 6" id="KW-0472">Membrane</keyword>
<keyword evidence="4 6" id="KW-1133">Transmembrane helix</keyword>
<comment type="caution">
    <text evidence="7">The sequence shown here is derived from an EMBL/GenBank/DDBJ whole genome shotgun (WGS) entry which is preliminary data.</text>
</comment>
<evidence type="ECO:0000256" key="5">
    <source>
        <dbReference type="ARBA" id="ARBA00023136"/>
    </source>
</evidence>
<organism evidence="7 8">
    <name type="scientific">Pediococcus argentinicus</name>
    <dbReference type="NCBI Taxonomy" id="480391"/>
    <lineage>
        <taxon>Bacteria</taxon>
        <taxon>Bacillati</taxon>
        <taxon>Bacillota</taxon>
        <taxon>Bacilli</taxon>
        <taxon>Lactobacillales</taxon>
        <taxon>Lactobacillaceae</taxon>
        <taxon>Pediococcus</taxon>
    </lineage>
</organism>
<dbReference type="PANTHER" id="PTHR30250:SF29">
    <property type="entry name" value="POLYSACCHARIDE BIOSYNTHESIS PROTEIN C-TERMINAL DOMAIN-CONTAINING PROTEIN"/>
    <property type="match status" value="1"/>
</dbReference>
<feature type="transmembrane region" description="Helical" evidence="6">
    <location>
        <begin position="389"/>
        <end position="408"/>
    </location>
</feature>
<feature type="transmembrane region" description="Helical" evidence="6">
    <location>
        <begin position="30"/>
        <end position="52"/>
    </location>
</feature>
<dbReference type="InterPro" id="IPR002797">
    <property type="entry name" value="Polysacc_synth"/>
</dbReference>
<evidence type="ECO:0000256" key="2">
    <source>
        <dbReference type="ARBA" id="ARBA00022475"/>
    </source>
</evidence>
<comment type="subcellular location">
    <subcellularLocation>
        <location evidence="1">Cell membrane</location>
        <topology evidence="1">Multi-pass membrane protein</topology>
    </subcellularLocation>
</comment>
<feature type="transmembrane region" description="Helical" evidence="6">
    <location>
        <begin position="262"/>
        <end position="282"/>
    </location>
</feature>
<dbReference type="InterPro" id="IPR050833">
    <property type="entry name" value="Poly_Biosynth_Transport"/>
</dbReference>
<gene>
    <name evidence="7" type="ORF">IV88_GL001011</name>
</gene>
<feature type="transmembrane region" description="Helical" evidence="6">
    <location>
        <begin position="334"/>
        <end position="352"/>
    </location>
</feature>
<evidence type="ECO:0000313" key="7">
    <source>
        <dbReference type="EMBL" id="KRO23375.1"/>
    </source>
</evidence>
<dbReference type="GO" id="GO:0005886">
    <property type="term" value="C:plasma membrane"/>
    <property type="evidence" value="ECO:0007669"/>
    <property type="project" value="UniProtKB-SubCell"/>
</dbReference>
<keyword evidence="2" id="KW-1003">Cell membrane</keyword>
<evidence type="ECO:0000256" key="6">
    <source>
        <dbReference type="SAM" id="Phobius"/>
    </source>
</evidence>
<evidence type="ECO:0000256" key="4">
    <source>
        <dbReference type="ARBA" id="ARBA00022989"/>
    </source>
</evidence>
<feature type="transmembrane region" description="Helical" evidence="6">
    <location>
        <begin position="137"/>
        <end position="155"/>
    </location>
</feature>
<feature type="transmembrane region" description="Helical" evidence="6">
    <location>
        <begin position="429"/>
        <end position="447"/>
    </location>
</feature>
<protein>
    <submittedName>
        <fullName evidence="7">Polysaccharide transporter</fullName>
    </submittedName>
</protein>
<feature type="transmembrane region" description="Helical" evidence="6">
    <location>
        <begin position="364"/>
        <end position="383"/>
    </location>
</feature>
<name>A0A0R2NBU7_9LACO</name>
<reference evidence="7 8" key="1">
    <citation type="journal article" date="2015" name="Genome Announc.">
        <title>Expanding the biotechnology potential of lactobacilli through comparative genomics of 213 strains and associated genera.</title>
        <authorList>
            <person name="Sun Z."/>
            <person name="Harris H.M."/>
            <person name="McCann A."/>
            <person name="Guo C."/>
            <person name="Argimon S."/>
            <person name="Zhang W."/>
            <person name="Yang X."/>
            <person name="Jeffery I.B."/>
            <person name="Cooney J.C."/>
            <person name="Kagawa T.F."/>
            <person name="Liu W."/>
            <person name="Song Y."/>
            <person name="Salvetti E."/>
            <person name="Wrobel A."/>
            <person name="Rasinkangas P."/>
            <person name="Parkhill J."/>
            <person name="Rea M.C."/>
            <person name="O'Sullivan O."/>
            <person name="Ritari J."/>
            <person name="Douillard F.P."/>
            <person name="Paul Ross R."/>
            <person name="Yang R."/>
            <person name="Briner A.E."/>
            <person name="Felis G.E."/>
            <person name="de Vos W.M."/>
            <person name="Barrangou R."/>
            <person name="Klaenhammer T.R."/>
            <person name="Caufield P.W."/>
            <person name="Cui Y."/>
            <person name="Zhang H."/>
            <person name="O'Toole P.W."/>
        </authorList>
    </citation>
    <scope>NUCLEOTIDE SEQUENCE [LARGE SCALE GENOMIC DNA]</scope>
    <source>
        <strain evidence="7 8">DSM 23026</strain>
    </source>
</reference>
<feature type="transmembrane region" description="Helical" evidence="6">
    <location>
        <begin position="303"/>
        <end position="322"/>
    </location>
</feature>
<accession>A0A0R2NBU7</accession>
<feature type="transmembrane region" description="Helical" evidence="6">
    <location>
        <begin position="209"/>
        <end position="230"/>
    </location>
</feature>
<feature type="transmembrane region" description="Helical" evidence="6">
    <location>
        <begin position="64"/>
        <end position="87"/>
    </location>
</feature>
<dbReference type="PANTHER" id="PTHR30250">
    <property type="entry name" value="PST FAMILY PREDICTED COLANIC ACID TRANSPORTER"/>
    <property type="match status" value="1"/>
</dbReference>
<dbReference type="CDD" id="cd13124">
    <property type="entry name" value="MATE_SpoVB_like"/>
    <property type="match status" value="1"/>
</dbReference>
<feature type="transmembrane region" description="Helical" evidence="6">
    <location>
        <begin position="167"/>
        <end position="188"/>
    </location>
</feature>
<dbReference type="PATRIC" id="fig|480391.4.peg.1026"/>
<dbReference type="Pfam" id="PF01943">
    <property type="entry name" value="Polysacc_synt"/>
    <property type="match status" value="1"/>
</dbReference>
<evidence type="ECO:0000313" key="8">
    <source>
        <dbReference type="Proteomes" id="UP000051249"/>
    </source>
</evidence>
<evidence type="ECO:0000256" key="3">
    <source>
        <dbReference type="ARBA" id="ARBA00022692"/>
    </source>
</evidence>
<keyword evidence="3 6" id="KW-0812">Transmembrane</keyword>